<dbReference type="OrthoDB" id="9775391at2"/>
<dbReference type="InterPro" id="IPR013342">
    <property type="entry name" value="Mandelate_racemase_C"/>
</dbReference>
<evidence type="ECO:0000259" key="8">
    <source>
        <dbReference type="SMART" id="SM00922"/>
    </source>
</evidence>
<dbReference type="Gene3D" id="3.20.20.120">
    <property type="entry name" value="Enolase-like C-terminal domain"/>
    <property type="match status" value="1"/>
</dbReference>
<evidence type="ECO:0000256" key="5">
    <source>
        <dbReference type="PIRSR" id="PIRSR634603-1"/>
    </source>
</evidence>
<dbReference type="InterPro" id="IPR034603">
    <property type="entry name" value="Dipeptide_epimerase"/>
</dbReference>
<dbReference type="SMART" id="SM00922">
    <property type="entry name" value="MR_MLE"/>
    <property type="match status" value="1"/>
</dbReference>
<dbReference type="SFLD" id="SFLDS00001">
    <property type="entry name" value="Enolase"/>
    <property type="match status" value="1"/>
</dbReference>
<comment type="cofactor">
    <cofactor evidence="6 7">
        <name>Mg(2+)</name>
        <dbReference type="ChEBI" id="CHEBI:18420"/>
    </cofactor>
    <text evidence="6 7">Binds 1 Mg(2+) ion per subunit.</text>
</comment>
<dbReference type="GO" id="GO:0000287">
    <property type="term" value="F:magnesium ion binding"/>
    <property type="evidence" value="ECO:0007669"/>
    <property type="project" value="UniProtKB-ARBA"/>
</dbReference>
<feature type="active site" description="Proton acceptor; specific for (S)-substrate epimerization" evidence="5">
    <location>
        <position position="253"/>
    </location>
</feature>
<evidence type="ECO:0000256" key="3">
    <source>
        <dbReference type="ARBA" id="ARBA00022842"/>
    </source>
</evidence>
<feature type="active site" description="Proton acceptor; specific for (R)-substrate epimerization" evidence="5">
    <location>
        <position position="156"/>
    </location>
</feature>
<feature type="binding site" evidence="6">
    <location>
        <position position="231"/>
    </location>
    <ligand>
        <name>Mg(2+)</name>
        <dbReference type="ChEBI" id="CHEBI:18420"/>
    </ligand>
</feature>
<comment type="caution">
    <text evidence="9">The sequence shown here is derived from an EMBL/GenBank/DDBJ whole genome shotgun (WGS) entry which is preliminary data.</text>
</comment>
<dbReference type="SUPFAM" id="SSF51604">
    <property type="entry name" value="Enolase C-terminal domain-like"/>
    <property type="match status" value="1"/>
</dbReference>
<dbReference type="PANTHER" id="PTHR48080">
    <property type="entry name" value="D-GALACTONATE DEHYDRATASE-RELATED"/>
    <property type="match status" value="1"/>
</dbReference>
<dbReference type="SFLD" id="SFLDG00180">
    <property type="entry name" value="muconate_cycloisomerase"/>
    <property type="match status" value="1"/>
</dbReference>
<dbReference type="EC" id="5.1.1.-" evidence="7"/>
<evidence type="ECO:0000313" key="10">
    <source>
        <dbReference type="Proteomes" id="UP000316167"/>
    </source>
</evidence>
<organism evidence="9 10">
    <name type="scientific">Lacibacter cauensis</name>
    <dbReference type="NCBI Taxonomy" id="510947"/>
    <lineage>
        <taxon>Bacteria</taxon>
        <taxon>Pseudomonadati</taxon>
        <taxon>Bacteroidota</taxon>
        <taxon>Chitinophagia</taxon>
        <taxon>Chitinophagales</taxon>
        <taxon>Chitinophagaceae</taxon>
        <taxon>Lacibacter</taxon>
    </lineage>
</organism>
<feature type="binding site" evidence="6">
    <location>
        <position position="180"/>
    </location>
    <ligand>
        <name>Mg(2+)</name>
        <dbReference type="ChEBI" id="CHEBI:18420"/>
    </ligand>
</feature>
<accession>A0A562SYC8</accession>
<sequence length="341" mass="38818">MPLKVRYQQTNLPFRYPFTISKGTKTHQPALVVELEYLGRKGYGEAPAIAYYNIPVEKMLEDLERKKIFVEKFAYTDPERYWHYLHHLFPQNHFLVCALDIASWDMFGKIRNAPLYKLWNLDCSKAPVCDYTIGIDTIEKMVEKMQEKPWPIYKIKVGVPGDIAMVEALRKHTDAVFRVDANAGWTLEEAQQKIPVLKELGVELIEQPLAKDNREGMKRLYNESPLPLIADESCVYEQDVEKCKDHFHGINIKLTKCSGITPARRMIDKARTLDMKIMVGCMNESTIGSAAIAHLAPLVDYVDMDGPLLLAEDIATGLAYDYGKVTVSDKPGLGIETTLFE</sequence>
<evidence type="ECO:0000256" key="2">
    <source>
        <dbReference type="ARBA" id="ARBA00022723"/>
    </source>
</evidence>
<evidence type="ECO:0000256" key="6">
    <source>
        <dbReference type="PIRSR" id="PIRSR634603-3"/>
    </source>
</evidence>
<dbReference type="InterPro" id="IPR018110">
    <property type="entry name" value="Mandel_Rmase/mucon_lact_enz_CS"/>
</dbReference>
<protein>
    <recommendedName>
        <fullName evidence="7">Dipeptide epimerase</fullName>
        <ecNumber evidence="7">5.1.1.-</ecNumber>
    </recommendedName>
</protein>
<evidence type="ECO:0000256" key="1">
    <source>
        <dbReference type="ARBA" id="ARBA00008031"/>
    </source>
</evidence>
<dbReference type="GO" id="GO:0009063">
    <property type="term" value="P:amino acid catabolic process"/>
    <property type="evidence" value="ECO:0007669"/>
    <property type="project" value="InterPro"/>
</dbReference>
<dbReference type="Proteomes" id="UP000316167">
    <property type="component" value="Unassembled WGS sequence"/>
</dbReference>
<feature type="binding site" evidence="6">
    <location>
        <position position="206"/>
    </location>
    <ligand>
        <name>Mg(2+)</name>
        <dbReference type="ChEBI" id="CHEBI:18420"/>
    </ligand>
</feature>
<dbReference type="SUPFAM" id="SSF54826">
    <property type="entry name" value="Enolase N-terminal domain-like"/>
    <property type="match status" value="1"/>
</dbReference>
<keyword evidence="10" id="KW-1185">Reference proteome</keyword>
<feature type="domain" description="Mandelate racemase/muconate lactonizing enzyme C-terminal" evidence="8">
    <location>
        <begin position="138"/>
        <end position="227"/>
    </location>
</feature>
<dbReference type="EMBL" id="VLLE01000002">
    <property type="protein sequence ID" value="TWI85726.1"/>
    <property type="molecule type" value="Genomic_DNA"/>
</dbReference>
<dbReference type="InterPro" id="IPR029065">
    <property type="entry name" value="Enolase_C-like"/>
</dbReference>
<dbReference type="Gene3D" id="3.30.390.10">
    <property type="entry name" value="Enolase-like, N-terminal domain"/>
    <property type="match status" value="1"/>
</dbReference>
<dbReference type="InterPro" id="IPR013341">
    <property type="entry name" value="Mandelate_racemase_N_dom"/>
</dbReference>
<gene>
    <name evidence="9" type="ORF">IQ13_0890</name>
</gene>
<dbReference type="Pfam" id="PF02746">
    <property type="entry name" value="MR_MLE_N"/>
    <property type="match status" value="1"/>
</dbReference>
<evidence type="ECO:0000313" key="9">
    <source>
        <dbReference type="EMBL" id="TWI85726.1"/>
    </source>
</evidence>
<dbReference type="CDD" id="cd03319">
    <property type="entry name" value="L-Ala-DL-Glu_epimerase"/>
    <property type="match status" value="1"/>
</dbReference>
<proteinExistence type="inferred from homology"/>
<name>A0A562SYC8_9BACT</name>
<evidence type="ECO:0000256" key="4">
    <source>
        <dbReference type="ARBA" id="ARBA00023235"/>
    </source>
</evidence>
<dbReference type="AlphaFoldDB" id="A0A562SYC8"/>
<dbReference type="Pfam" id="PF13378">
    <property type="entry name" value="MR_MLE_C"/>
    <property type="match status" value="1"/>
</dbReference>
<keyword evidence="4 7" id="KW-0413">Isomerase</keyword>
<dbReference type="InterPro" id="IPR036849">
    <property type="entry name" value="Enolase-like_C_sf"/>
</dbReference>
<dbReference type="InterPro" id="IPR029017">
    <property type="entry name" value="Enolase-like_N"/>
</dbReference>
<comment type="similarity">
    <text evidence="1 7">Belongs to the mandelate racemase/muconate lactonizing enzyme family.</text>
</comment>
<dbReference type="PANTHER" id="PTHR48080:SF3">
    <property type="entry name" value="ENOLASE SUPERFAMILY MEMBER DDB_G0284701"/>
    <property type="match status" value="1"/>
</dbReference>
<dbReference type="InterPro" id="IPR034593">
    <property type="entry name" value="DgoD-like"/>
</dbReference>
<dbReference type="PROSITE" id="PS00909">
    <property type="entry name" value="MR_MLE_2"/>
    <property type="match status" value="1"/>
</dbReference>
<keyword evidence="2 6" id="KW-0479">Metal-binding</keyword>
<reference evidence="9 10" key="1">
    <citation type="journal article" date="2015" name="Stand. Genomic Sci.">
        <title>Genomic Encyclopedia of Bacterial and Archaeal Type Strains, Phase III: the genomes of soil and plant-associated and newly described type strains.</title>
        <authorList>
            <person name="Whitman W.B."/>
            <person name="Woyke T."/>
            <person name="Klenk H.P."/>
            <person name="Zhou Y."/>
            <person name="Lilburn T.G."/>
            <person name="Beck B.J."/>
            <person name="De Vos P."/>
            <person name="Vandamme P."/>
            <person name="Eisen J.A."/>
            <person name="Garrity G."/>
            <person name="Hugenholtz P."/>
            <person name="Kyrpides N.C."/>
        </authorList>
    </citation>
    <scope>NUCLEOTIDE SEQUENCE [LARGE SCALE GENOMIC DNA]</scope>
    <source>
        <strain evidence="9 10">CGMCC 1.7271</strain>
    </source>
</reference>
<evidence type="ECO:0000256" key="7">
    <source>
        <dbReference type="RuleBase" id="RU366006"/>
    </source>
</evidence>
<keyword evidence="3 6" id="KW-0460">Magnesium</keyword>
<dbReference type="RefSeq" id="WP_144884826.1">
    <property type="nucleotide sequence ID" value="NZ_VLLE01000002.1"/>
</dbReference>
<dbReference type="GO" id="GO:0016855">
    <property type="term" value="F:racemase and epimerase activity, acting on amino acids and derivatives"/>
    <property type="evidence" value="ECO:0007669"/>
    <property type="project" value="UniProtKB-UniRule"/>
</dbReference>